<feature type="coiled-coil region" evidence="1">
    <location>
        <begin position="9"/>
        <end position="50"/>
    </location>
</feature>
<keyword evidence="3" id="KW-1185">Reference proteome</keyword>
<dbReference type="Proteomes" id="UP000019253">
    <property type="component" value="Unassembled WGS sequence"/>
</dbReference>
<reference evidence="2 3" key="1">
    <citation type="journal article" date="2014" name="Int. J. Syst. Evol. Microbiol.">
        <title>Listeria floridensis sp. nov., Listeria aquatica sp. nov., Listeria cornellensis sp. nov., Listeria riparia sp. nov. and Listeria grandensis sp. nov., from agricultural and natural environments.</title>
        <authorList>
            <person name="den Bakker H.C."/>
            <person name="Warchocki S."/>
            <person name="Wright E.M."/>
            <person name="Allred A.F."/>
            <person name="Ahlstrom C."/>
            <person name="Manuel C.S."/>
            <person name="Stasiewicz M.J."/>
            <person name="Burrell A."/>
            <person name="Roof S."/>
            <person name="Strawn L."/>
            <person name="Fortes E.D."/>
            <person name="Nightingale K.K."/>
            <person name="Kephart D."/>
            <person name="Wiedmann M."/>
        </authorList>
    </citation>
    <scope>NUCLEOTIDE SEQUENCE [LARGE SCALE GENOMIC DNA]</scope>
    <source>
        <strain evidence="3">FSL F6-971</strain>
    </source>
</reference>
<organism evidence="2 3">
    <name type="scientific">Listeria grandensis FSL F6-0971</name>
    <dbReference type="NCBI Taxonomy" id="1265819"/>
    <lineage>
        <taxon>Bacteria</taxon>
        <taxon>Bacillati</taxon>
        <taxon>Bacillota</taxon>
        <taxon>Bacilli</taxon>
        <taxon>Bacillales</taxon>
        <taxon>Listeriaceae</taxon>
        <taxon>Listeria</taxon>
    </lineage>
</organism>
<dbReference type="AlphaFoldDB" id="W7B8J8"/>
<evidence type="ECO:0000256" key="1">
    <source>
        <dbReference type="SAM" id="Coils"/>
    </source>
</evidence>
<gene>
    <name evidence="2" type="ORF">PGRAN_08148</name>
</gene>
<sequence length="73" mass="8667">MLGQQKSALAALNIELTERQKEVRELKEKCAVSKRKLEQMNDRYERLNDSKLVKISRKYWAMNKKTKLKGENQ</sequence>
<dbReference type="STRING" id="1265819.PGRAN_08148"/>
<evidence type="ECO:0000313" key="2">
    <source>
        <dbReference type="EMBL" id="EUJ23614.1"/>
    </source>
</evidence>
<name>W7B8J8_9LIST</name>
<evidence type="ECO:0000313" key="3">
    <source>
        <dbReference type="Proteomes" id="UP000019253"/>
    </source>
</evidence>
<protein>
    <submittedName>
        <fullName evidence="2">Uncharacterized protein</fullName>
    </submittedName>
</protein>
<keyword evidence="1" id="KW-0175">Coiled coil</keyword>
<dbReference type="PATRIC" id="fig|1265819.5.peg.1631"/>
<dbReference type="EMBL" id="AODD01000009">
    <property type="protein sequence ID" value="EUJ23614.1"/>
    <property type="molecule type" value="Genomic_DNA"/>
</dbReference>
<comment type="caution">
    <text evidence="2">The sequence shown here is derived from an EMBL/GenBank/DDBJ whole genome shotgun (WGS) entry which is preliminary data.</text>
</comment>
<proteinExistence type="predicted"/>
<accession>W7B8J8</accession>